<dbReference type="GO" id="GO:0043811">
    <property type="term" value="F:phosphate:acyl-[acyl carrier protein] acyltransferase activity"/>
    <property type="evidence" value="ECO:0007669"/>
    <property type="project" value="UniProtKB-UniRule"/>
</dbReference>
<evidence type="ECO:0000256" key="8">
    <source>
        <dbReference type="ARBA" id="ARBA00024069"/>
    </source>
</evidence>
<dbReference type="GO" id="GO:0008654">
    <property type="term" value="P:phospholipid biosynthetic process"/>
    <property type="evidence" value="ECO:0007669"/>
    <property type="project" value="UniProtKB-KW"/>
</dbReference>
<dbReference type="InterPro" id="IPR012281">
    <property type="entry name" value="Phospholipid_synth_PlsX-like"/>
</dbReference>
<keyword evidence="12" id="KW-0012">Acyltransferase</keyword>
<comment type="function">
    <text evidence="10">Catalyzes the reversible formation of acyl-phosphate (acyl-PO(4)) from acyl-[acyl-carrier-protein] (acyl-ACP). This enzyme utilizes acyl-ACP as fatty acyl donor, but not acyl-CoA.</text>
</comment>
<name>A0A1H3A5J6_9RHOB</name>
<dbReference type="SUPFAM" id="SSF53659">
    <property type="entry name" value="Isocitrate/Isopropylmalate dehydrogenase-like"/>
    <property type="match status" value="1"/>
</dbReference>
<keyword evidence="7 10" id="KW-1208">Phospholipid metabolism</keyword>
<evidence type="ECO:0000256" key="4">
    <source>
        <dbReference type="ARBA" id="ARBA00022679"/>
    </source>
</evidence>
<organism evidence="12 13">
    <name type="scientific">Albimonas donghaensis</name>
    <dbReference type="NCBI Taxonomy" id="356660"/>
    <lineage>
        <taxon>Bacteria</taxon>
        <taxon>Pseudomonadati</taxon>
        <taxon>Pseudomonadota</taxon>
        <taxon>Alphaproteobacteria</taxon>
        <taxon>Rhodobacterales</taxon>
        <taxon>Paracoccaceae</taxon>
        <taxon>Albimonas</taxon>
    </lineage>
</organism>
<keyword evidence="6 10" id="KW-0594">Phospholipid biosynthesis</keyword>
<comment type="subunit">
    <text evidence="9 10">Homodimer. Probably interacts with PlsY.</text>
</comment>
<dbReference type="InterPro" id="IPR003664">
    <property type="entry name" value="FA_synthesis"/>
</dbReference>
<dbReference type="Pfam" id="PF02504">
    <property type="entry name" value="FA_synthesis"/>
    <property type="match status" value="1"/>
</dbReference>
<evidence type="ECO:0000313" key="13">
    <source>
        <dbReference type="Proteomes" id="UP000199118"/>
    </source>
</evidence>
<evidence type="ECO:0000256" key="11">
    <source>
        <dbReference type="SAM" id="MobiDB-lite"/>
    </source>
</evidence>
<comment type="subcellular location">
    <subcellularLocation>
        <location evidence="10">Cytoplasm</location>
    </subcellularLocation>
    <text evidence="10">Associated with the membrane possibly through PlsY.</text>
</comment>
<keyword evidence="5 10" id="KW-0443">Lipid metabolism</keyword>
<dbReference type="EMBL" id="FNMZ01000004">
    <property type="protein sequence ID" value="SDX24893.1"/>
    <property type="molecule type" value="Genomic_DNA"/>
</dbReference>
<evidence type="ECO:0000256" key="3">
    <source>
        <dbReference type="ARBA" id="ARBA00022516"/>
    </source>
</evidence>
<evidence type="ECO:0000256" key="6">
    <source>
        <dbReference type="ARBA" id="ARBA00023209"/>
    </source>
</evidence>
<keyword evidence="4 10" id="KW-0808">Transferase</keyword>
<dbReference type="GO" id="GO:0006633">
    <property type="term" value="P:fatty acid biosynthetic process"/>
    <property type="evidence" value="ECO:0007669"/>
    <property type="project" value="UniProtKB-UniRule"/>
</dbReference>
<dbReference type="AlphaFoldDB" id="A0A1H3A5J6"/>
<evidence type="ECO:0000256" key="1">
    <source>
        <dbReference type="ARBA" id="ARBA00001232"/>
    </source>
</evidence>
<accession>A0A1H3A5J6</accession>
<evidence type="ECO:0000256" key="10">
    <source>
        <dbReference type="HAMAP-Rule" id="MF_00019"/>
    </source>
</evidence>
<dbReference type="STRING" id="356660.SAMN05444336_10466"/>
<dbReference type="UniPathway" id="UPA00085"/>
<feature type="region of interest" description="Disordered" evidence="11">
    <location>
        <begin position="23"/>
        <end position="52"/>
    </location>
</feature>
<evidence type="ECO:0000256" key="5">
    <source>
        <dbReference type="ARBA" id="ARBA00023098"/>
    </source>
</evidence>
<dbReference type="PANTHER" id="PTHR30100:SF1">
    <property type="entry name" value="PHOSPHATE ACYLTRANSFERASE"/>
    <property type="match status" value="1"/>
</dbReference>
<dbReference type="PIRSF" id="PIRSF002465">
    <property type="entry name" value="Phsphlp_syn_PlsX"/>
    <property type="match status" value="1"/>
</dbReference>
<gene>
    <name evidence="10" type="primary">plsX</name>
    <name evidence="12" type="ORF">SAMN05444336_10466</name>
</gene>
<comment type="pathway">
    <text evidence="10">Lipid metabolism; phospholipid metabolism.</text>
</comment>
<dbReference type="PANTHER" id="PTHR30100">
    <property type="entry name" value="FATTY ACID/PHOSPHOLIPID SYNTHESIS PROTEIN PLSX"/>
    <property type="match status" value="1"/>
</dbReference>
<evidence type="ECO:0000256" key="2">
    <source>
        <dbReference type="ARBA" id="ARBA00022490"/>
    </source>
</evidence>
<keyword evidence="13" id="KW-1185">Reference proteome</keyword>
<dbReference type="NCBIfam" id="TIGR00182">
    <property type="entry name" value="plsX"/>
    <property type="match status" value="1"/>
</dbReference>
<sequence length="403" mass="42217">MLRLDRSGLSHETVAEAHQMTFLSSSHDDDDDDGFSRGRNDGPARGGVISVDAMGGDRGPAAVIGGMSISARRNPDIRFIVHGDEAELTRLMRRRGALAERTEIRHAPEIVPMGAKPSKVMRQARGTSMMSALQAVKSGEASVAVSCGNTGALMALAMLALRRAPGVDRPAIAVFWPSRGPAGHNIVLDVGADIRADPRNLLQYAVMGAEYARVGLGLEQPRVGLLNVGAEESKGGETLHDAHEMIGAAAGRTGAGFSYVGFVEGGDILSTRCDVIVTDGFTGNVALKTAEGTAKLISDSLKDAFRHTWLSRLGALAAWTSLRRLGKRIDPRRVNGGVFLGLNGSVVKSHGSADATGVASAIKLAATMGLSGFERRVAEQVANTFPGRETAPGESTRSGKSTG</sequence>
<dbReference type="HAMAP" id="MF_00019">
    <property type="entry name" value="PlsX"/>
    <property type="match status" value="1"/>
</dbReference>
<keyword evidence="3 10" id="KW-0444">Lipid biosynthesis</keyword>
<reference evidence="12 13" key="1">
    <citation type="submission" date="2016-10" db="EMBL/GenBank/DDBJ databases">
        <authorList>
            <person name="de Groot N.N."/>
        </authorList>
    </citation>
    <scope>NUCLEOTIDE SEQUENCE [LARGE SCALE GENOMIC DNA]</scope>
    <source>
        <strain evidence="12 13">DSM 17890</strain>
    </source>
</reference>
<comment type="similarity">
    <text evidence="10">Belongs to the PlsX family.</text>
</comment>
<proteinExistence type="inferred from homology"/>
<keyword evidence="2 10" id="KW-0963">Cytoplasm</keyword>
<comment type="catalytic activity">
    <reaction evidence="1 10">
        <text>a fatty acyl-[ACP] + phosphate = an acyl phosphate + holo-[ACP]</text>
        <dbReference type="Rhea" id="RHEA:42292"/>
        <dbReference type="Rhea" id="RHEA-COMP:9685"/>
        <dbReference type="Rhea" id="RHEA-COMP:14125"/>
        <dbReference type="ChEBI" id="CHEBI:43474"/>
        <dbReference type="ChEBI" id="CHEBI:59918"/>
        <dbReference type="ChEBI" id="CHEBI:64479"/>
        <dbReference type="ChEBI" id="CHEBI:138651"/>
        <dbReference type="EC" id="2.3.1.274"/>
    </reaction>
</comment>
<protein>
    <recommendedName>
        <fullName evidence="8 10">Phosphate acyltransferase</fullName>
        <ecNumber evidence="8 10">2.3.1.274</ecNumber>
    </recommendedName>
    <alternativeName>
        <fullName evidence="10">Acyl-ACP phosphotransacylase</fullName>
    </alternativeName>
    <alternativeName>
        <fullName evidence="10">Acyl-[acyl-carrier-protein]--phosphate acyltransferase</fullName>
    </alternativeName>
    <alternativeName>
        <fullName evidence="10">Phosphate-acyl-ACP acyltransferase</fullName>
    </alternativeName>
</protein>
<dbReference type="EC" id="2.3.1.274" evidence="8 10"/>
<evidence type="ECO:0000313" key="12">
    <source>
        <dbReference type="EMBL" id="SDX24893.1"/>
    </source>
</evidence>
<dbReference type="GO" id="GO:0005737">
    <property type="term" value="C:cytoplasm"/>
    <property type="evidence" value="ECO:0007669"/>
    <property type="project" value="UniProtKB-SubCell"/>
</dbReference>
<evidence type="ECO:0000256" key="7">
    <source>
        <dbReference type="ARBA" id="ARBA00023264"/>
    </source>
</evidence>
<dbReference type="Gene3D" id="3.40.718.10">
    <property type="entry name" value="Isopropylmalate Dehydrogenase"/>
    <property type="match status" value="1"/>
</dbReference>
<dbReference type="Proteomes" id="UP000199118">
    <property type="component" value="Unassembled WGS sequence"/>
</dbReference>
<evidence type="ECO:0000256" key="9">
    <source>
        <dbReference type="ARBA" id="ARBA00046608"/>
    </source>
</evidence>